<dbReference type="Pfam" id="PF08818">
    <property type="entry name" value="DUF1801"/>
    <property type="match status" value="1"/>
</dbReference>
<evidence type="ECO:0000313" key="2">
    <source>
        <dbReference type="EMBL" id="MFB9108804.1"/>
    </source>
</evidence>
<sequence>MKGETIKNREVTDFLDKLNHPLIKEIDALRVYILSSNQNLTENIKWNAPNYCFEKKDRIAMKILPVTAKVQLIFHRGAKKKEQPKEKIISNKSKMLVWKENDRAIITFNGLQEIETGKIELQTIINEWLNAEK</sequence>
<evidence type="ECO:0000313" key="3">
    <source>
        <dbReference type="Proteomes" id="UP001589562"/>
    </source>
</evidence>
<keyword evidence="3" id="KW-1185">Reference proteome</keyword>
<dbReference type="EMBL" id="JBHMFE010000014">
    <property type="protein sequence ID" value="MFB9108804.1"/>
    <property type="molecule type" value="Genomic_DNA"/>
</dbReference>
<accession>A0ABV5HAW6</accession>
<dbReference type="InterPro" id="IPR014922">
    <property type="entry name" value="YdhG-like"/>
</dbReference>
<gene>
    <name evidence="2" type="ORF">ACFFVK_09465</name>
</gene>
<reference evidence="2 3" key="1">
    <citation type="submission" date="2024-09" db="EMBL/GenBank/DDBJ databases">
        <authorList>
            <person name="Sun Q."/>
            <person name="Mori K."/>
        </authorList>
    </citation>
    <scope>NUCLEOTIDE SEQUENCE [LARGE SCALE GENOMIC DNA]</scope>
    <source>
        <strain evidence="2 3">CECT 8365</strain>
    </source>
</reference>
<dbReference type="Proteomes" id="UP001589562">
    <property type="component" value="Unassembled WGS sequence"/>
</dbReference>
<comment type="caution">
    <text evidence="2">The sequence shown here is derived from an EMBL/GenBank/DDBJ whole genome shotgun (WGS) entry which is preliminary data.</text>
</comment>
<proteinExistence type="predicted"/>
<name>A0ABV5HAW6_9FLAO</name>
<organism evidence="2 3">
    <name type="scientific">Flavobacterium gyeonganense</name>
    <dbReference type="NCBI Taxonomy" id="1310418"/>
    <lineage>
        <taxon>Bacteria</taxon>
        <taxon>Pseudomonadati</taxon>
        <taxon>Bacteroidota</taxon>
        <taxon>Flavobacteriia</taxon>
        <taxon>Flavobacteriales</taxon>
        <taxon>Flavobacteriaceae</taxon>
        <taxon>Flavobacterium</taxon>
    </lineage>
</organism>
<protein>
    <submittedName>
        <fullName evidence="2">DUF1801 domain-containing protein</fullName>
    </submittedName>
</protein>
<evidence type="ECO:0000259" key="1">
    <source>
        <dbReference type="Pfam" id="PF08818"/>
    </source>
</evidence>
<feature type="domain" description="YdhG-like" evidence="1">
    <location>
        <begin position="25"/>
        <end position="128"/>
    </location>
</feature>
<dbReference type="SUPFAM" id="SSF159888">
    <property type="entry name" value="YdhG-like"/>
    <property type="match status" value="1"/>
</dbReference>
<dbReference type="RefSeq" id="WP_278008640.1">
    <property type="nucleotide sequence ID" value="NZ_CP121112.1"/>
</dbReference>